<dbReference type="SUPFAM" id="SSF54373">
    <property type="entry name" value="FAD-linked reductases, C-terminal domain"/>
    <property type="match status" value="1"/>
</dbReference>
<dbReference type="InterPro" id="IPR020946">
    <property type="entry name" value="Flavin_mOase-like"/>
</dbReference>
<evidence type="ECO:0000256" key="2">
    <source>
        <dbReference type="ARBA" id="ARBA00004496"/>
    </source>
</evidence>
<evidence type="ECO:0000313" key="12">
    <source>
        <dbReference type="Proteomes" id="UP001147695"/>
    </source>
</evidence>
<comment type="similarity">
    <text evidence="3 9">Belongs to the GMC oxidoreductase family.</text>
</comment>
<dbReference type="InterPro" id="IPR036188">
    <property type="entry name" value="FAD/NAD-bd_sf"/>
</dbReference>
<dbReference type="PROSITE" id="PS00623">
    <property type="entry name" value="GMC_OXRED_1"/>
    <property type="match status" value="1"/>
</dbReference>
<feature type="domain" description="Glucose-methanol-choline oxidoreductase N-terminal" evidence="10">
    <location>
        <begin position="89"/>
        <end position="112"/>
    </location>
</feature>
<dbReference type="Pfam" id="PF00743">
    <property type="entry name" value="FMO-like"/>
    <property type="match status" value="1"/>
</dbReference>
<evidence type="ECO:0000256" key="8">
    <source>
        <dbReference type="ARBA" id="ARBA00023002"/>
    </source>
</evidence>
<dbReference type="InterPro" id="IPR007867">
    <property type="entry name" value="GMC_OxRtase_C"/>
</dbReference>
<dbReference type="InterPro" id="IPR050775">
    <property type="entry name" value="FAD-binding_Monooxygenases"/>
</dbReference>
<evidence type="ECO:0000256" key="4">
    <source>
        <dbReference type="ARBA" id="ARBA00022490"/>
    </source>
</evidence>
<dbReference type="Gene3D" id="3.50.50.60">
    <property type="entry name" value="FAD/NAD(P)-binding domain"/>
    <property type="match status" value="4"/>
</dbReference>
<dbReference type="PANTHER" id="PTHR43098">
    <property type="entry name" value="L-ORNITHINE N(5)-MONOOXYGENASE-RELATED"/>
    <property type="match status" value="1"/>
</dbReference>
<evidence type="ECO:0000313" key="11">
    <source>
        <dbReference type="EMBL" id="KAJ5353043.1"/>
    </source>
</evidence>
<evidence type="ECO:0000256" key="3">
    <source>
        <dbReference type="ARBA" id="ARBA00010790"/>
    </source>
</evidence>
<reference evidence="11" key="2">
    <citation type="journal article" date="2023" name="IMA Fungus">
        <title>Comparative genomic study of the Penicillium genus elucidates a diverse pangenome and 15 lateral gene transfer events.</title>
        <authorList>
            <person name="Petersen C."/>
            <person name="Sorensen T."/>
            <person name="Nielsen M.R."/>
            <person name="Sondergaard T.E."/>
            <person name="Sorensen J.L."/>
            <person name="Fitzpatrick D.A."/>
            <person name="Frisvad J.C."/>
            <person name="Nielsen K.L."/>
        </authorList>
    </citation>
    <scope>NUCLEOTIDE SEQUENCE</scope>
    <source>
        <strain evidence="11">IBT 35673</strain>
    </source>
</reference>
<dbReference type="GO" id="GO:0004499">
    <property type="term" value="F:N,N-dimethylaniline monooxygenase activity"/>
    <property type="evidence" value="ECO:0007669"/>
    <property type="project" value="InterPro"/>
</dbReference>
<keyword evidence="6 9" id="KW-0274">FAD</keyword>
<comment type="subcellular location">
    <subcellularLocation>
        <location evidence="1">Cell envelope</location>
    </subcellularLocation>
    <subcellularLocation>
        <location evidence="2">Cytoplasm</location>
    </subcellularLocation>
</comment>
<dbReference type="GO" id="GO:0050660">
    <property type="term" value="F:flavin adenine dinucleotide binding"/>
    <property type="evidence" value="ECO:0007669"/>
    <property type="project" value="InterPro"/>
</dbReference>
<accession>A0A9W9R3K2</accession>
<dbReference type="AlphaFoldDB" id="A0A9W9R3K2"/>
<dbReference type="Gene3D" id="3.30.560.10">
    <property type="entry name" value="Glucose Oxidase, domain 3"/>
    <property type="match status" value="2"/>
</dbReference>
<evidence type="ECO:0000256" key="5">
    <source>
        <dbReference type="ARBA" id="ARBA00022630"/>
    </source>
</evidence>
<evidence type="ECO:0000256" key="1">
    <source>
        <dbReference type="ARBA" id="ARBA00004196"/>
    </source>
</evidence>
<keyword evidence="8" id="KW-0560">Oxidoreductase</keyword>
<comment type="caution">
    <text evidence="11">The sequence shown here is derived from an EMBL/GenBank/DDBJ whole genome shotgun (WGS) entry which is preliminary data.</text>
</comment>
<name>A0A9W9R3K2_PENBR</name>
<dbReference type="GO" id="GO:0050661">
    <property type="term" value="F:NADP binding"/>
    <property type="evidence" value="ECO:0007669"/>
    <property type="project" value="InterPro"/>
</dbReference>
<dbReference type="Pfam" id="PF00732">
    <property type="entry name" value="GMC_oxred_N"/>
    <property type="match status" value="1"/>
</dbReference>
<keyword evidence="5 9" id="KW-0285">Flavoprotein</keyword>
<dbReference type="PANTHER" id="PTHR43098:SF5">
    <property type="entry name" value="DUAL-FUNCTIONAL MONOOXYGENASE_METHYLTRANSFERASE PSOF"/>
    <property type="match status" value="1"/>
</dbReference>
<dbReference type="SUPFAM" id="SSF51905">
    <property type="entry name" value="FAD/NAD(P)-binding domain"/>
    <property type="match status" value="4"/>
</dbReference>
<evidence type="ECO:0000256" key="6">
    <source>
        <dbReference type="ARBA" id="ARBA00022827"/>
    </source>
</evidence>
<dbReference type="Proteomes" id="UP001147695">
    <property type="component" value="Unassembled WGS sequence"/>
</dbReference>
<sequence length="1167" mass="131616">MTEASALEYDFVVIGGGTAGNVVAGRLAENPVVKVLVIEAGDGNPNQIPEITTPARAFELRNSRYDWAYQTTFVDKSDYERIEKPNTRGKVLGGSSSLNYFTWLRGSKGTFDAWEEYGGDQWTWDTYLLPETESFRQALTKAWTGEGHIVREDIYDGEVYGLTHCISTVYGGVRSSSAVYVSGKNNIDFMFSSVATKINFEGSEQDSGAAAVAASVIVVDGSQRQQTVRVTKEVILSAGVFETPKLLILSGIGPRRELARHGLQPVITSEHVGEHLLDHPILPHVFRLKDGVGLDHILLREGTHHNNAVTRYEESKTGPLASGLLEMVAFPRIDERLMQYEQYRKAKQENGDKDPFGPEGQPHFEIDFVPMFCDAFQWHFPIPPEGDWLTVIVDLLCPQSKEGYVRLNTTDPREQPDINLNYFSNELDILALREGVRYIDEILMEGIGMKDIIREDYPWPMPRESDEEMDRLVMDRAQTGYHPCGTARLSLDILQGVVDSELRVHGATNLRIIDASVIPIIPDCRIQNTVYMIAEKGADMVKKCYPEWQVTEKAASVCIFGRNDVQRIATPLGGAYSQSWVYKDHRSRYLEDHIHFDNLETLFIMSSIDTEQKYDVLIIGAGLSGVCALYNFRKRFPTWRVGVLEGADNVGGTWYCNRYPGARVDTESLSYAYSWDKDLLNEWSWKDSFSTQADVLRYIEHVCAKHNLNKDIQFNTRVKTARWQEKNNTWLFCDENGQFHRTRFFVSCMGFLSTPTLPAIPDIEKFEGEAFHTSRWPKNFDMGRGLANKRIGVIGTGATGIQTITAVSKEPVKSLSVFQRTANWSAPLRNEPISPQQMEQHRRDYPDLFKLCAETPTCFMHQADPRKSLEVSPEERLALWEEIYAKPGFAKWLGTFSDTYNNREANKLYSDFMASKIRARVHDPKVADSLIPKNHGFGTRRVPLESGYFEVYNQPNVHLVDLQKSPIERVTKNGIVTSDGKTHELDVLIYATGFDAITGAFNSVDWQGKDGRPLLGSSDTKEGENAIWLDHRPRTYLGMTACSMPNMFMVLGPHQPFGNAPRTIEHAVEVISDLLQHCKDNNYAYVEPTTEAVESWTDHVIECSKGALSNEIDSWMTGVNKNVKGKTVRSVARYAGNAVEYRRRCAESKAAGWKGLAFARLSTAARL</sequence>
<evidence type="ECO:0000256" key="9">
    <source>
        <dbReference type="RuleBase" id="RU003968"/>
    </source>
</evidence>
<dbReference type="GO" id="GO:0016614">
    <property type="term" value="F:oxidoreductase activity, acting on CH-OH group of donors"/>
    <property type="evidence" value="ECO:0007669"/>
    <property type="project" value="InterPro"/>
</dbReference>
<dbReference type="GO" id="GO:0005737">
    <property type="term" value="C:cytoplasm"/>
    <property type="evidence" value="ECO:0007669"/>
    <property type="project" value="UniProtKB-SubCell"/>
</dbReference>
<dbReference type="EMBL" id="JAPZBQ010000001">
    <property type="protein sequence ID" value="KAJ5353043.1"/>
    <property type="molecule type" value="Genomic_DNA"/>
</dbReference>
<reference evidence="11" key="1">
    <citation type="submission" date="2022-12" db="EMBL/GenBank/DDBJ databases">
        <authorList>
            <person name="Petersen C."/>
        </authorList>
    </citation>
    <scope>NUCLEOTIDE SEQUENCE</scope>
    <source>
        <strain evidence="11">IBT 35673</strain>
    </source>
</reference>
<proteinExistence type="inferred from homology"/>
<keyword evidence="7" id="KW-0521">NADP</keyword>
<keyword evidence="4" id="KW-0963">Cytoplasm</keyword>
<organism evidence="11 12">
    <name type="scientific">Penicillium brevicompactum</name>
    <dbReference type="NCBI Taxonomy" id="5074"/>
    <lineage>
        <taxon>Eukaryota</taxon>
        <taxon>Fungi</taxon>
        <taxon>Dikarya</taxon>
        <taxon>Ascomycota</taxon>
        <taxon>Pezizomycotina</taxon>
        <taxon>Eurotiomycetes</taxon>
        <taxon>Eurotiomycetidae</taxon>
        <taxon>Eurotiales</taxon>
        <taxon>Aspergillaceae</taxon>
        <taxon>Penicillium</taxon>
    </lineage>
</organism>
<evidence type="ECO:0000256" key="7">
    <source>
        <dbReference type="ARBA" id="ARBA00022857"/>
    </source>
</evidence>
<protein>
    <recommendedName>
        <fullName evidence="10">Glucose-methanol-choline oxidoreductase N-terminal domain-containing protein</fullName>
    </recommendedName>
</protein>
<gene>
    <name evidence="11" type="ORF">N7452_002017</name>
</gene>
<dbReference type="InterPro" id="IPR000172">
    <property type="entry name" value="GMC_OxRdtase_N"/>
</dbReference>
<evidence type="ECO:0000259" key="10">
    <source>
        <dbReference type="PROSITE" id="PS00623"/>
    </source>
</evidence>
<dbReference type="Pfam" id="PF05199">
    <property type="entry name" value="GMC_oxred_C"/>
    <property type="match status" value="1"/>
</dbReference>